<comment type="similarity">
    <text evidence="2">Belongs to the nucleobase:cation symporter-2 (NCS2) (TC 2.A.40) family. Azg-like subfamily.</text>
</comment>
<dbReference type="GO" id="GO:0005886">
    <property type="term" value="C:plasma membrane"/>
    <property type="evidence" value="ECO:0007669"/>
    <property type="project" value="TreeGrafter"/>
</dbReference>
<dbReference type="PANTHER" id="PTHR43337">
    <property type="entry name" value="XANTHINE/URACIL PERMEASE C887.17-RELATED"/>
    <property type="match status" value="1"/>
</dbReference>
<dbReference type="Gene3D" id="1.10.510.10">
    <property type="entry name" value="Transferase(Phosphotransferase) domain 1"/>
    <property type="match status" value="1"/>
</dbReference>
<dbReference type="EMBL" id="JAATIQ010000001">
    <property type="protein sequence ID" value="KAF4404673.1"/>
    <property type="molecule type" value="Genomic_DNA"/>
</dbReference>
<dbReference type="GO" id="GO:0015853">
    <property type="term" value="P:adenine transport"/>
    <property type="evidence" value="ECO:0007669"/>
    <property type="project" value="TreeGrafter"/>
</dbReference>
<keyword evidence="4 7" id="KW-0812">Transmembrane</keyword>
<keyword evidence="5 7" id="KW-1133">Transmembrane helix</keyword>
<evidence type="ECO:0000256" key="3">
    <source>
        <dbReference type="ARBA" id="ARBA00022448"/>
    </source>
</evidence>
<evidence type="ECO:0000256" key="6">
    <source>
        <dbReference type="ARBA" id="ARBA00023136"/>
    </source>
</evidence>
<organism evidence="8 9">
    <name type="scientific">Cannabis sativa</name>
    <name type="common">Hemp</name>
    <name type="synonym">Marijuana</name>
    <dbReference type="NCBI Taxonomy" id="3483"/>
    <lineage>
        <taxon>Eukaryota</taxon>
        <taxon>Viridiplantae</taxon>
        <taxon>Streptophyta</taxon>
        <taxon>Embryophyta</taxon>
        <taxon>Tracheophyta</taxon>
        <taxon>Spermatophyta</taxon>
        <taxon>Magnoliopsida</taxon>
        <taxon>eudicotyledons</taxon>
        <taxon>Gunneridae</taxon>
        <taxon>Pentapetalae</taxon>
        <taxon>rosids</taxon>
        <taxon>fabids</taxon>
        <taxon>Rosales</taxon>
        <taxon>Cannabaceae</taxon>
        <taxon>Cannabis</taxon>
    </lineage>
</organism>
<dbReference type="AlphaFoldDB" id="A0A7J6IAQ3"/>
<dbReference type="InterPro" id="IPR011009">
    <property type="entry name" value="Kinase-like_dom_sf"/>
</dbReference>
<dbReference type="InterPro" id="IPR045018">
    <property type="entry name" value="Azg-like"/>
</dbReference>
<name>A0A7J6IAQ3_CANSA</name>
<gene>
    <name evidence="8" type="ORF">G4B88_006059</name>
</gene>
<sequence>MSYHLFLSDVDIVLKEAFFWIPSLGGSITIVARQIGSDISWLILFVVVGTPNYMCPEFLAEIPYCFKSDIWCLAKWPALDTRDAHPHPPLVLDPTRRTSRSPTLTRSSNLIVIGFCFFVSLFFTPLLSSVPSWAIGPSLVMVGVMMMKVVKDIDWSNMKEAIPAFMTILLMPLTYSISNGIIAGIGLHIALNIYDYFVGLSKWLMIMRKVFVKEHNQVSATIVADPTIEII</sequence>
<dbReference type="GO" id="GO:0005345">
    <property type="term" value="F:purine nucleobase transmembrane transporter activity"/>
    <property type="evidence" value="ECO:0007669"/>
    <property type="project" value="TreeGrafter"/>
</dbReference>
<dbReference type="Proteomes" id="UP000583929">
    <property type="component" value="Unassembled WGS sequence"/>
</dbReference>
<proteinExistence type="inferred from homology"/>
<dbReference type="InterPro" id="IPR006043">
    <property type="entry name" value="NCS2"/>
</dbReference>
<feature type="transmembrane region" description="Helical" evidence="7">
    <location>
        <begin position="107"/>
        <end position="127"/>
    </location>
</feature>
<dbReference type="GO" id="GO:0015854">
    <property type="term" value="P:guanine transport"/>
    <property type="evidence" value="ECO:0007669"/>
    <property type="project" value="TreeGrafter"/>
</dbReference>
<evidence type="ECO:0000256" key="4">
    <source>
        <dbReference type="ARBA" id="ARBA00022692"/>
    </source>
</evidence>
<protein>
    <submittedName>
        <fullName evidence="8">Uncharacterized protein</fullName>
    </submittedName>
</protein>
<keyword evidence="6 7" id="KW-0472">Membrane</keyword>
<reference evidence="8 9" key="1">
    <citation type="journal article" date="2020" name="bioRxiv">
        <title>Sequence and annotation of 42 cannabis genomes reveals extensive copy number variation in cannabinoid synthesis and pathogen resistance genes.</title>
        <authorList>
            <person name="Mckernan K.J."/>
            <person name="Helbert Y."/>
            <person name="Kane L.T."/>
            <person name="Ebling H."/>
            <person name="Zhang L."/>
            <person name="Liu B."/>
            <person name="Eaton Z."/>
            <person name="Mclaughlin S."/>
            <person name="Kingan S."/>
            <person name="Baybayan P."/>
            <person name="Concepcion G."/>
            <person name="Jordan M."/>
            <person name="Riva A."/>
            <person name="Barbazuk W."/>
            <person name="Harkins T."/>
        </authorList>
    </citation>
    <scope>NUCLEOTIDE SEQUENCE [LARGE SCALE GENOMIC DNA]</scope>
    <source>
        <strain evidence="9">cv. Jamaican Lion 4</strain>
        <tissue evidence="8">Leaf</tissue>
    </source>
</reference>
<dbReference type="SUPFAM" id="SSF56112">
    <property type="entry name" value="Protein kinase-like (PK-like)"/>
    <property type="match status" value="1"/>
</dbReference>
<evidence type="ECO:0000313" key="9">
    <source>
        <dbReference type="Proteomes" id="UP000583929"/>
    </source>
</evidence>
<comment type="caution">
    <text evidence="8">The sequence shown here is derived from an EMBL/GenBank/DDBJ whole genome shotgun (WGS) entry which is preliminary data.</text>
</comment>
<evidence type="ECO:0000256" key="1">
    <source>
        <dbReference type="ARBA" id="ARBA00004141"/>
    </source>
</evidence>
<evidence type="ECO:0000256" key="2">
    <source>
        <dbReference type="ARBA" id="ARBA00005697"/>
    </source>
</evidence>
<evidence type="ECO:0000256" key="7">
    <source>
        <dbReference type="SAM" id="Phobius"/>
    </source>
</evidence>
<accession>A0A7J6IAQ3</accession>
<evidence type="ECO:0000313" key="8">
    <source>
        <dbReference type="EMBL" id="KAF4404673.1"/>
    </source>
</evidence>
<dbReference type="PANTHER" id="PTHR43337:SF13">
    <property type="entry name" value="ADENINE_GUANINE PERMEASE AZG2"/>
    <property type="match status" value="1"/>
</dbReference>
<keyword evidence="3" id="KW-0813">Transport</keyword>
<keyword evidence="9" id="KW-1185">Reference proteome</keyword>
<comment type="subcellular location">
    <subcellularLocation>
        <location evidence="1">Membrane</location>
        <topology evidence="1">Multi-pass membrane protein</topology>
    </subcellularLocation>
</comment>
<feature type="transmembrane region" description="Helical" evidence="7">
    <location>
        <begin position="162"/>
        <end position="191"/>
    </location>
</feature>
<dbReference type="Pfam" id="PF00860">
    <property type="entry name" value="Xan_ur_permease"/>
    <property type="match status" value="1"/>
</dbReference>
<evidence type="ECO:0000256" key="5">
    <source>
        <dbReference type="ARBA" id="ARBA00022989"/>
    </source>
</evidence>